<protein>
    <submittedName>
        <fullName evidence="1">Uncharacterized protein</fullName>
    </submittedName>
</protein>
<dbReference type="RefSeq" id="WP_171217967.1">
    <property type="nucleotide sequence ID" value="NZ_JABEPP010000002.1"/>
</dbReference>
<dbReference type="AlphaFoldDB" id="A0A849IF38"/>
<dbReference type="EMBL" id="JABEPP010000002">
    <property type="protein sequence ID" value="NNM72503.1"/>
    <property type="molecule type" value="Genomic_DNA"/>
</dbReference>
<keyword evidence="2" id="KW-1185">Reference proteome</keyword>
<accession>A0A849IF38</accession>
<evidence type="ECO:0000313" key="2">
    <source>
        <dbReference type="Proteomes" id="UP000564885"/>
    </source>
</evidence>
<sequence>MPEAPYLREYDTRIPAYDRTPEYRRIRASTVKFCDAVGTHLICPRRACKREGGCADRDMRGLPFCWEHYRGMLRFLLCVAARLLGADGRPGAAGNEPRMPPLFGGQPLLAELAEAGLDLGALARPVADGPDDWDWEAIPEMRELFRELTGDGTA</sequence>
<proteinExistence type="predicted"/>
<comment type="caution">
    <text evidence="1">The sequence shown here is derived from an EMBL/GenBank/DDBJ whole genome shotgun (WGS) entry which is preliminary data.</text>
</comment>
<gene>
    <name evidence="1" type="ORF">HJG44_08895</name>
</gene>
<evidence type="ECO:0000313" key="1">
    <source>
        <dbReference type="EMBL" id="NNM72503.1"/>
    </source>
</evidence>
<organism evidence="1 2">
    <name type="scientific">Enterovirga aerilata</name>
    <dbReference type="NCBI Taxonomy" id="2730920"/>
    <lineage>
        <taxon>Bacteria</taxon>
        <taxon>Pseudomonadati</taxon>
        <taxon>Pseudomonadota</taxon>
        <taxon>Alphaproteobacteria</taxon>
        <taxon>Hyphomicrobiales</taxon>
        <taxon>Methylobacteriaceae</taxon>
        <taxon>Enterovirga</taxon>
    </lineage>
</organism>
<name>A0A849IF38_9HYPH</name>
<reference evidence="1 2" key="1">
    <citation type="submission" date="2020-04" db="EMBL/GenBank/DDBJ databases">
        <title>Enterovirga sp. isolate from soil.</title>
        <authorList>
            <person name="Chea S."/>
            <person name="Kim D.-U."/>
        </authorList>
    </citation>
    <scope>NUCLEOTIDE SEQUENCE [LARGE SCALE GENOMIC DNA]</scope>
    <source>
        <strain evidence="1 2">DB1703</strain>
    </source>
</reference>
<dbReference type="Proteomes" id="UP000564885">
    <property type="component" value="Unassembled WGS sequence"/>
</dbReference>